<accession>A0A654KIG7</accession>
<dbReference type="PANTHER" id="PTHR11102">
    <property type="entry name" value="SEL-1-LIKE PROTEIN"/>
    <property type="match status" value="1"/>
</dbReference>
<feature type="chain" id="PRO_5024891344" description="Beta-lactamase" evidence="1">
    <location>
        <begin position="22"/>
        <end position="156"/>
    </location>
</feature>
<dbReference type="InterPro" id="IPR011990">
    <property type="entry name" value="TPR-like_helical_dom_sf"/>
</dbReference>
<evidence type="ECO:0000313" key="2">
    <source>
        <dbReference type="EMBL" id="ADU92205.1"/>
    </source>
</evidence>
<reference evidence="2 3" key="1">
    <citation type="journal article" date="2011" name="J. Bacteriol.">
        <title>Genome sequence of Taylorella equigenitalis MCE9, the causative agent of contagious equine metritis.</title>
        <authorList>
            <person name="Hebert L."/>
            <person name="Moumen B."/>
            <person name="Duquesne F."/>
            <person name="Breuil M.F."/>
            <person name="Laugier C."/>
            <person name="Batto J.M."/>
            <person name="Renault P."/>
            <person name="Petry S."/>
        </authorList>
    </citation>
    <scope>NUCLEOTIDE SEQUENCE [LARGE SCALE GENOMIC DNA]</scope>
    <source>
        <strain evidence="2 3">MCE9</strain>
    </source>
</reference>
<evidence type="ECO:0000256" key="1">
    <source>
        <dbReference type="SAM" id="SignalP"/>
    </source>
</evidence>
<dbReference type="Gene3D" id="1.25.40.10">
    <property type="entry name" value="Tetratricopeptide repeat domain"/>
    <property type="match status" value="1"/>
</dbReference>
<dbReference type="KEGG" id="teq:TEQUI_1285"/>
<dbReference type="Pfam" id="PF08238">
    <property type="entry name" value="Sel1"/>
    <property type="match status" value="3"/>
</dbReference>
<dbReference type="EMBL" id="CP002456">
    <property type="protein sequence ID" value="ADU92205.1"/>
    <property type="molecule type" value="Genomic_DNA"/>
</dbReference>
<dbReference type="AlphaFoldDB" id="A0A654KIG7"/>
<dbReference type="InterPro" id="IPR050767">
    <property type="entry name" value="Sel1_AlgK"/>
</dbReference>
<dbReference type="SMART" id="SM00671">
    <property type="entry name" value="SEL1"/>
    <property type="match status" value="3"/>
</dbReference>
<dbReference type="SUPFAM" id="SSF81901">
    <property type="entry name" value="HCP-like"/>
    <property type="match status" value="1"/>
</dbReference>
<evidence type="ECO:0000313" key="3">
    <source>
        <dbReference type="Proteomes" id="UP000007472"/>
    </source>
</evidence>
<dbReference type="PANTHER" id="PTHR11102:SF160">
    <property type="entry name" value="ERAD-ASSOCIATED E3 UBIQUITIN-PROTEIN LIGASE COMPONENT HRD3"/>
    <property type="match status" value="1"/>
</dbReference>
<feature type="signal peptide" evidence="1">
    <location>
        <begin position="1"/>
        <end position="21"/>
    </location>
</feature>
<evidence type="ECO:0008006" key="4">
    <source>
        <dbReference type="Google" id="ProtNLM"/>
    </source>
</evidence>
<name>A0A654KIG7_TAYEM</name>
<keyword evidence="1" id="KW-0732">Signal</keyword>
<sequence>MIKKIIFATTIALAFSNLSCAEDLDIATLEQNAAEGDARSQFKLGEAYEFGKGVEKNPEKAFELYSKAANHGYRAAQTNLGFLYDTGTGTKQDFDAAMNWYKAAANQGDLAAMYNIGLLYEAGRGVKKDIDTAKRWYKKACDLDDQDSCNKLKELQ</sequence>
<organism evidence="2 3">
    <name type="scientific">Taylorella equigenitalis (strain MCE9)</name>
    <dbReference type="NCBI Taxonomy" id="937774"/>
    <lineage>
        <taxon>Bacteria</taxon>
        <taxon>Pseudomonadati</taxon>
        <taxon>Pseudomonadota</taxon>
        <taxon>Betaproteobacteria</taxon>
        <taxon>Burkholderiales</taxon>
        <taxon>Alcaligenaceae</taxon>
        <taxon>Taylorella</taxon>
    </lineage>
</organism>
<proteinExistence type="predicted"/>
<dbReference type="InterPro" id="IPR006597">
    <property type="entry name" value="Sel1-like"/>
</dbReference>
<protein>
    <recommendedName>
        <fullName evidence="4">Beta-lactamase</fullName>
    </recommendedName>
</protein>
<gene>
    <name evidence="2" type="ordered locus">TEQUI_1285</name>
</gene>
<dbReference type="Proteomes" id="UP000007472">
    <property type="component" value="Chromosome"/>
</dbReference>